<protein>
    <submittedName>
        <fullName evidence="1">Uncharacterized protein</fullName>
    </submittedName>
</protein>
<comment type="caution">
    <text evidence="1">The sequence shown here is derived from an EMBL/GenBank/DDBJ whole genome shotgun (WGS) entry which is preliminary data.</text>
</comment>
<name>A0A433MCN7_9BURK</name>
<sequence>MADSLFIPISQPPADVLEVESLVAEGFRELGRAPPRLSLRRNNDIPAASLMTSFLMFEGEGPNDFCWASIREASIEITEDSGRRYMVDVTTRGDWKFGGAVAYAFCKHEGSCVFNDSGVLDGLPRFDADSLQDALLADPP</sequence>
<accession>A0A433MCN7</accession>
<evidence type="ECO:0000313" key="1">
    <source>
        <dbReference type="EMBL" id="RUR65577.1"/>
    </source>
</evidence>
<dbReference type="OrthoDB" id="9154472at2"/>
<organism evidence="1 2">
    <name type="scientific">Variovorax guangxiensis</name>
    <dbReference type="NCBI Taxonomy" id="1775474"/>
    <lineage>
        <taxon>Bacteria</taxon>
        <taxon>Pseudomonadati</taxon>
        <taxon>Pseudomonadota</taxon>
        <taxon>Betaproteobacteria</taxon>
        <taxon>Burkholderiales</taxon>
        <taxon>Comamonadaceae</taxon>
        <taxon>Variovorax</taxon>
    </lineage>
</organism>
<dbReference type="Proteomes" id="UP000281118">
    <property type="component" value="Unassembled WGS sequence"/>
</dbReference>
<gene>
    <name evidence="1" type="ORF">EJP67_00735</name>
</gene>
<proteinExistence type="predicted"/>
<dbReference type="AlphaFoldDB" id="A0A433MCN7"/>
<dbReference type="EMBL" id="RXFT01000001">
    <property type="protein sequence ID" value="RUR65577.1"/>
    <property type="molecule type" value="Genomic_DNA"/>
</dbReference>
<reference evidence="1 2" key="1">
    <citation type="submission" date="2018-12" db="EMBL/GenBank/DDBJ databases">
        <title>The genome sequences of Variovorax guangxiensis DSM 27352.</title>
        <authorList>
            <person name="Gao J."/>
            <person name="Sun J."/>
        </authorList>
    </citation>
    <scope>NUCLEOTIDE SEQUENCE [LARGE SCALE GENOMIC DNA]</scope>
    <source>
        <strain evidence="1 2">DSM 27352</strain>
    </source>
</reference>
<evidence type="ECO:0000313" key="2">
    <source>
        <dbReference type="Proteomes" id="UP000281118"/>
    </source>
</evidence>